<comment type="subcellular location">
    <subcellularLocation>
        <location evidence="1">Membrane</location>
        <topology evidence="1">Multi-pass membrane protein</topology>
    </subcellularLocation>
</comment>
<feature type="transmembrane region" description="Helical" evidence="8">
    <location>
        <begin position="167"/>
        <end position="185"/>
    </location>
</feature>
<evidence type="ECO:0000256" key="9">
    <source>
        <dbReference type="SAM" id="SignalP"/>
    </source>
</evidence>
<dbReference type="Proteomes" id="UP001497497">
    <property type="component" value="Unassembled WGS sequence"/>
</dbReference>
<comment type="similarity">
    <text evidence="2">Belongs to the Tim17/Tim22/Tim23 family.</text>
</comment>
<dbReference type="GO" id="GO:0032981">
    <property type="term" value="P:mitochondrial respiratory chain complex I assembly"/>
    <property type="evidence" value="ECO:0007669"/>
    <property type="project" value="InterPro"/>
</dbReference>
<dbReference type="InterPro" id="IPR055299">
    <property type="entry name" value="TIMMDC1"/>
</dbReference>
<dbReference type="PANTHER" id="PTHR13002:SF1">
    <property type="entry name" value="COMPLEX I ASSEMBLY FACTOR TIMMDC1, MITOCHONDRIAL"/>
    <property type="match status" value="1"/>
</dbReference>
<evidence type="ECO:0000256" key="7">
    <source>
        <dbReference type="ARBA" id="ARBA00041344"/>
    </source>
</evidence>
<proteinExistence type="inferred from homology"/>
<dbReference type="EMBL" id="CAXITT010000091">
    <property type="protein sequence ID" value="CAL1531517.1"/>
    <property type="molecule type" value="Genomic_DNA"/>
</dbReference>
<gene>
    <name evidence="10" type="ORF">GSLYS_00005612001</name>
</gene>
<evidence type="ECO:0000256" key="6">
    <source>
        <dbReference type="ARBA" id="ARBA00040778"/>
    </source>
</evidence>
<evidence type="ECO:0000256" key="1">
    <source>
        <dbReference type="ARBA" id="ARBA00004141"/>
    </source>
</evidence>
<keyword evidence="4 8" id="KW-1133">Transmembrane helix</keyword>
<keyword evidence="9" id="KW-0732">Signal</keyword>
<feature type="chain" id="PRO_5043449703" description="Complex I assembly factor TIMMDC1, mitochondrial" evidence="9">
    <location>
        <begin position="19"/>
        <end position="351"/>
    </location>
</feature>
<feature type="signal peptide" evidence="9">
    <location>
        <begin position="1"/>
        <end position="18"/>
    </location>
</feature>
<keyword evidence="5 8" id="KW-0472">Membrane</keyword>
<comment type="caution">
    <text evidence="10">The sequence shown here is derived from an EMBL/GenBank/DDBJ whole genome shotgun (WGS) entry which is preliminary data.</text>
</comment>
<protein>
    <recommendedName>
        <fullName evidence="6">Complex I assembly factor TIMMDC1, mitochondrial</fullName>
    </recommendedName>
    <alternativeName>
        <fullName evidence="7">Translocase of inner mitochondrial membrane domain-containing protein 1</fullName>
    </alternativeName>
</protein>
<keyword evidence="11" id="KW-1185">Reference proteome</keyword>
<feature type="transmembrane region" description="Helical" evidence="8">
    <location>
        <begin position="279"/>
        <end position="301"/>
    </location>
</feature>
<dbReference type="AlphaFoldDB" id="A0AAV2HCJ5"/>
<keyword evidence="3 8" id="KW-0812">Transmembrane</keyword>
<dbReference type="GO" id="GO:0016020">
    <property type="term" value="C:membrane"/>
    <property type="evidence" value="ECO:0007669"/>
    <property type="project" value="UniProtKB-SubCell"/>
</dbReference>
<organism evidence="10 11">
    <name type="scientific">Lymnaea stagnalis</name>
    <name type="common">Great pond snail</name>
    <name type="synonym">Helix stagnalis</name>
    <dbReference type="NCBI Taxonomy" id="6523"/>
    <lineage>
        <taxon>Eukaryota</taxon>
        <taxon>Metazoa</taxon>
        <taxon>Spiralia</taxon>
        <taxon>Lophotrochozoa</taxon>
        <taxon>Mollusca</taxon>
        <taxon>Gastropoda</taxon>
        <taxon>Heterobranchia</taxon>
        <taxon>Euthyneura</taxon>
        <taxon>Panpulmonata</taxon>
        <taxon>Hygrophila</taxon>
        <taxon>Lymnaeoidea</taxon>
        <taxon>Lymnaeidae</taxon>
        <taxon>Lymnaea</taxon>
    </lineage>
</organism>
<reference evidence="10 11" key="1">
    <citation type="submission" date="2024-04" db="EMBL/GenBank/DDBJ databases">
        <authorList>
            <consortium name="Genoscope - CEA"/>
            <person name="William W."/>
        </authorList>
    </citation>
    <scope>NUCLEOTIDE SEQUENCE [LARGE SCALE GENOMIC DNA]</scope>
</reference>
<feature type="transmembrane region" description="Helical" evidence="8">
    <location>
        <begin position="229"/>
        <end position="250"/>
    </location>
</feature>
<evidence type="ECO:0000256" key="4">
    <source>
        <dbReference type="ARBA" id="ARBA00022989"/>
    </source>
</evidence>
<accession>A0AAV2HCJ5</accession>
<dbReference type="PANTHER" id="PTHR13002">
    <property type="entry name" value="C3ORF1 PROTEIN-RELATED"/>
    <property type="match status" value="1"/>
</dbReference>
<evidence type="ECO:0000256" key="5">
    <source>
        <dbReference type="ARBA" id="ARBA00023136"/>
    </source>
</evidence>
<evidence type="ECO:0000256" key="8">
    <source>
        <dbReference type="SAM" id="Phobius"/>
    </source>
</evidence>
<dbReference type="GO" id="GO:0005739">
    <property type="term" value="C:mitochondrion"/>
    <property type="evidence" value="ECO:0007669"/>
    <property type="project" value="TreeGrafter"/>
</dbReference>
<evidence type="ECO:0000313" key="11">
    <source>
        <dbReference type="Proteomes" id="UP001497497"/>
    </source>
</evidence>
<evidence type="ECO:0000256" key="3">
    <source>
        <dbReference type="ARBA" id="ARBA00022692"/>
    </source>
</evidence>
<evidence type="ECO:0000256" key="2">
    <source>
        <dbReference type="ARBA" id="ARBA00008444"/>
    </source>
</evidence>
<sequence>MKLITSLIASFILQKVAKIKMSVEDSNVRCQSSSRLCHWLITNSNCSRQIIFPYHSYSGHGKKCQDTSTSQRQCLPHLFSSLFCFSKVYASDVKPKTDDTFLNKDENLVQDPSVSTNTERDLTSLNLNYQELEILARAYIEKESGMERIYMIFRRDHKGHKSTELQVIHVALIQTMVVCFFLKYIPAWKMAKDTFIQEHQTTVFRTRLEALRRLQDQVSYKASMAGGRFAAKVTFFSASFLFLSQMIAAYRNKTSVLEYTIAAGITGGLSRISFGVKGFISGSVIGATLGTFLGGVVCLVCKSLGITNDIRHLDAVMAKLAVEKSIVGEEQFKAKLQELTKNHVFETQAVS</sequence>
<evidence type="ECO:0000313" key="10">
    <source>
        <dbReference type="EMBL" id="CAL1531517.1"/>
    </source>
</evidence>
<name>A0AAV2HCJ5_LYMST</name>